<evidence type="ECO:0000313" key="1">
    <source>
        <dbReference type="EMBL" id="TDW09199.1"/>
    </source>
</evidence>
<dbReference type="RefSeq" id="WP_166667635.1">
    <property type="nucleotide sequence ID" value="NZ_SODD01000062.1"/>
</dbReference>
<reference evidence="1 2" key="1">
    <citation type="submission" date="2019-03" db="EMBL/GenBank/DDBJ databases">
        <title>Genomic Encyclopedia of Type Strains, Phase IV (KMG-IV): sequencing the most valuable type-strain genomes for metagenomic binning, comparative biology and taxonomic classification.</title>
        <authorList>
            <person name="Goeker M."/>
        </authorList>
    </citation>
    <scope>NUCLEOTIDE SEQUENCE [LARGE SCALE GENOMIC DNA]</scope>
    <source>
        <strain evidence="1 2">DSM 28867</strain>
    </source>
</reference>
<dbReference type="InterPro" id="IPR031682">
    <property type="entry name" value="EsaE"/>
</dbReference>
<dbReference type="AlphaFoldDB" id="A0A4R7ZC15"/>
<gene>
    <name evidence="1" type="ORF">EDD63_16212</name>
</gene>
<sequence>MQYTQNELFVLALIANKTKLIGYPSFQLLGEKEHEEIIEQLIKKQIVTTDRKLTDLGKKQIYLLMQYEEAKHFINIGGIRVSQLESGRYIACVEMDGLTQIVPLNKDILCASILTRIPNLDAIGDDKYRKKFIKKDKFLKHMEEYTDTKAIFYQKINRETRQQENGVLFVEDGYFNIYKINTEEMDCYPRKRVQKAVETLIGEYV</sequence>
<keyword evidence="2" id="KW-1185">Reference proteome</keyword>
<protein>
    <submittedName>
        <fullName evidence="1">Uncharacterized protein DUF5081</fullName>
    </submittedName>
</protein>
<comment type="caution">
    <text evidence="1">The sequence shown here is derived from an EMBL/GenBank/DDBJ whole genome shotgun (WGS) entry which is preliminary data.</text>
</comment>
<accession>A0A4R7ZC15</accession>
<name>A0A4R7ZC15_9FIRM</name>
<organism evidence="1 2">
    <name type="scientific">Breznakia blatticola</name>
    <dbReference type="NCBI Taxonomy" id="1754012"/>
    <lineage>
        <taxon>Bacteria</taxon>
        <taxon>Bacillati</taxon>
        <taxon>Bacillota</taxon>
        <taxon>Erysipelotrichia</taxon>
        <taxon>Erysipelotrichales</taxon>
        <taxon>Erysipelotrichaceae</taxon>
        <taxon>Breznakia</taxon>
    </lineage>
</organism>
<proteinExistence type="predicted"/>
<dbReference type="EMBL" id="SODD01000062">
    <property type="protein sequence ID" value="TDW09199.1"/>
    <property type="molecule type" value="Genomic_DNA"/>
</dbReference>
<dbReference type="Proteomes" id="UP000294743">
    <property type="component" value="Unassembled WGS sequence"/>
</dbReference>
<evidence type="ECO:0000313" key="2">
    <source>
        <dbReference type="Proteomes" id="UP000294743"/>
    </source>
</evidence>
<dbReference type="Pfam" id="PF16887">
    <property type="entry name" value="DUF5081"/>
    <property type="match status" value="1"/>
</dbReference>